<reference evidence="1 2" key="1">
    <citation type="submission" date="2021-03" db="EMBL/GenBank/DDBJ databases">
        <title>Whole genome sequence of Agrobacterium sp. strain Rnr.</title>
        <authorList>
            <person name="Mafakheri H."/>
            <person name="Taghavi S.M."/>
            <person name="Nemanja K."/>
            <person name="Osdaghi E."/>
        </authorList>
    </citation>
    <scope>NUCLEOTIDE SEQUENCE [LARGE SCALE GENOMIC DNA]</scope>
    <source>
        <strain evidence="1 2">Rnr</strain>
    </source>
</reference>
<protein>
    <submittedName>
        <fullName evidence="1">Uncharacterized protein</fullName>
    </submittedName>
</protein>
<gene>
    <name evidence="1" type="ORF">JZX89_28115</name>
</gene>
<accession>A0ABS3ERI0</accession>
<evidence type="ECO:0000313" key="1">
    <source>
        <dbReference type="EMBL" id="MBO0134614.1"/>
    </source>
</evidence>
<organism evidence="1 2">
    <name type="scientific">Agrobacterium burrii</name>
    <dbReference type="NCBI Taxonomy" id="2815339"/>
    <lineage>
        <taxon>Bacteria</taxon>
        <taxon>Pseudomonadati</taxon>
        <taxon>Pseudomonadota</taxon>
        <taxon>Alphaproteobacteria</taxon>
        <taxon>Hyphomicrobiales</taxon>
        <taxon>Rhizobiaceae</taxon>
        <taxon>Rhizobium/Agrobacterium group</taxon>
        <taxon>Agrobacterium</taxon>
        <taxon>Agrobacterium tumefaciens complex</taxon>
    </lineage>
</organism>
<name>A0ABS3ERI0_9HYPH</name>
<proteinExistence type="predicted"/>
<dbReference type="RefSeq" id="WP_207136089.1">
    <property type="nucleotide sequence ID" value="NZ_JAFLNA010000023.1"/>
</dbReference>
<dbReference type="Proteomes" id="UP000664699">
    <property type="component" value="Unassembled WGS sequence"/>
</dbReference>
<dbReference type="EMBL" id="JAFLNA010000023">
    <property type="protein sequence ID" value="MBO0134614.1"/>
    <property type="molecule type" value="Genomic_DNA"/>
</dbReference>
<evidence type="ECO:0000313" key="2">
    <source>
        <dbReference type="Proteomes" id="UP000664699"/>
    </source>
</evidence>
<keyword evidence="2" id="KW-1185">Reference proteome</keyword>
<comment type="caution">
    <text evidence="1">The sequence shown here is derived from an EMBL/GenBank/DDBJ whole genome shotgun (WGS) entry which is preliminary data.</text>
</comment>
<sequence>MTDIVERLRFIAIDNAETLTEDEHDTLSEAAAILTEAEKREKEARAKALEEAAAYHDDLAAQHATSHEHVVSDHHEMMERQHTRFAAAIRALQSEER</sequence>